<dbReference type="EMBL" id="MTSE01000010">
    <property type="protein sequence ID" value="OUJ72440.1"/>
    <property type="molecule type" value="Genomic_DNA"/>
</dbReference>
<evidence type="ECO:0000256" key="2">
    <source>
        <dbReference type="ARBA" id="ARBA00012438"/>
    </source>
</evidence>
<dbReference type="InterPro" id="IPR036890">
    <property type="entry name" value="HATPase_C_sf"/>
</dbReference>
<evidence type="ECO:0000256" key="4">
    <source>
        <dbReference type="ARBA" id="ARBA00022777"/>
    </source>
</evidence>
<dbReference type="GO" id="GO:0000155">
    <property type="term" value="F:phosphorelay sensor kinase activity"/>
    <property type="evidence" value="ECO:0007669"/>
    <property type="project" value="InterPro"/>
</dbReference>
<keyword evidence="4" id="KW-0418">Kinase</keyword>
<dbReference type="EC" id="2.7.13.3" evidence="2"/>
<dbReference type="SUPFAM" id="SSF55874">
    <property type="entry name" value="ATPase domain of HSP90 chaperone/DNA topoisomerase II/histidine kinase"/>
    <property type="match status" value="1"/>
</dbReference>
<gene>
    <name evidence="8" type="ORF">BXP70_17905</name>
</gene>
<dbReference type="Pfam" id="PF02518">
    <property type="entry name" value="HATPase_c"/>
    <property type="match status" value="1"/>
</dbReference>
<name>A0A243WAN6_9BACT</name>
<keyword evidence="3" id="KW-0808">Transferase</keyword>
<evidence type="ECO:0000313" key="8">
    <source>
        <dbReference type="EMBL" id="OUJ72440.1"/>
    </source>
</evidence>
<dbReference type="PRINTS" id="PR00344">
    <property type="entry name" value="BCTRLSENSOR"/>
</dbReference>
<protein>
    <recommendedName>
        <fullName evidence="2">histidine kinase</fullName>
        <ecNumber evidence="2">2.7.13.3</ecNumber>
    </recommendedName>
</protein>
<dbReference type="Gene3D" id="1.10.287.130">
    <property type="match status" value="1"/>
</dbReference>
<accession>A0A243WAN6</accession>
<proteinExistence type="predicted"/>
<evidence type="ECO:0000259" key="7">
    <source>
        <dbReference type="PROSITE" id="PS50109"/>
    </source>
</evidence>
<dbReference type="SMART" id="SM00387">
    <property type="entry name" value="HATPase_c"/>
    <property type="match status" value="1"/>
</dbReference>
<dbReference type="InterPro" id="IPR050736">
    <property type="entry name" value="Sensor_HK_Regulatory"/>
</dbReference>
<keyword evidence="6" id="KW-0175">Coiled coil</keyword>
<dbReference type="InterPro" id="IPR036097">
    <property type="entry name" value="HisK_dim/P_sf"/>
</dbReference>
<dbReference type="InterPro" id="IPR005467">
    <property type="entry name" value="His_kinase_dom"/>
</dbReference>
<dbReference type="PANTHER" id="PTHR43711:SF1">
    <property type="entry name" value="HISTIDINE KINASE 1"/>
    <property type="match status" value="1"/>
</dbReference>
<dbReference type="PROSITE" id="PS50109">
    <property type="entry name" value="HIS_KIN"/>
    <property type="match status" value="1"/>
</dbReference>
<evidence type="ECO:0000256" key="3">
    <source>
        <dbReference type="ARBA" id="ARBA00022679"/>
    </source>
</evidence>
<dbReference type="Gene3D" id="3.30.565.10">
    <property type="entry name" value="Histidine kinase-like ATPase, C-terminal domain"/>
    <property type="match status" value="1"/>
</dbReference>
<feature type="domain" description="Histidine kinase" evidence="7">
    <location>
        <begin position="38"/>
        <end position="254"/>
    </location>
</feature>
<keyword evidence="5" id="KW-0902">Two-component regulatory system</keyword>
<dbReference type="PANTHER" id="PTHR43711">
    <property type="entry name" value="TWO-COMPONENT HISTIDINE KINASE"/>
    <property type="match status" value="1"/>
</dbReference>
<feature type="coiled-coil region" evidence="6">
    <location>
        <begin position="1"/>
        <end position="31"/>
    </location>
</feature>
<dbReference type="SUPFAM" id="SSF47384">
    <property type="entry name" value="Homodimeric domain of signal transducing histidine kinase"/>
    <property type="match status" value="1"/>
</dbReference>
<evidence type="ECO:0000313" key="9">
    <source>
        <dbReference type="Proteomes" id="UP000194873"/>
    </source>
</evidence>
<comment type="caution">
    <text evidence="8">The sequence shown here is derived from an EMBL/GenBank/DDBJ whole genome shotgun (WGS) entry which is preliminary data.</text>
</comment>
<keyword evidence="9" id="KW-1185">Reference proteome</keyword>
<sequence length="274" mass="30094">MRRQRQQNRALRHEQAALRRQQEELAKLSETKSLLFCALAHDVRSPLSSLYSLLTLLDLGTIPIERLTAHKEQLTHTLGTTLQLLDGLLQWSAAHVQDIRPRPRTLVLNDLVAETLALVKMEAAHKQISLRDELAQPCACLADPDMTRMVLRNLLSNAIKFTPEAGTVRITAELKGAFWEVAVTDTGVGITDADQPRIFSDTSVHSTSGTADERGAGLGLRLCKEFVERNGGQLSFQTTPALGTTFCFTIPRAAVTVADYAPELAPDHPRAAAE</sequence>
<reference evidence="8 9" key="1">
    <citation type="submission" date="2017-01" db="EMBL/GenBank/DDBJ databases">
        <title>A new Hymenobacter.</title>
        <authorList>
            <person name="Liang Y."/>
            <person name="Feng F."/>
        </authorList>
    </citation>
    <scope>NUCLEOTIDE SEQUENCE [LARGE SCALE GENOMIC DNA]</scope>
    <source>
        <strain evidence="8">MIMBbqt21</strain>
    </source>
</reference>
<evidence type="ECO:0000256" key="5">
    <source>
        <dbReference type="ARBA" id="ARBA00023012"/>
    </source>
</evidence>
<dbReference type="Proteomes" id="UP000194873">
    <property type="component" value="Unassembled WGS sequence"/>
</dbReference>
<comment type="catalytic activity">
    <reaction evidence="1">
        <text>ATP + protein L-histidine = ADP + protein N-phospho-L-histidine.</text>
        <dbReference type="EC" id="2.7.13.3"/>
    </reaction>
</comment>
<evidence type="ECO:0000256" key="1">
    <source>
        <dbReference type="ARBA" id="ARBA00000085"/>
    </source>
</evidence>
<dbReference type="InterPro" id="IPR003594">
    <property type="entry name" value="HATPase_dom"/>
</dbReference>
<organism evidence="8 9">
    <name type="scientific">Hymenobacter crusticola</name>
    <dbReference type="NCBI Taxonomy" id="1770526"/>
    <lineage>
        <taxon>Bacteria</taxon>
        <taxon>Pseudomonadati</taxon>
        <taxon>Bacteroidota</taxon>
        <taxon>Cytophagia</taxon>
        <taxon>Cytophagales</taxon>
        <taxon>Hymenobacteraceae</taxon>
        <taxon>Hymenobacter</taxon>
    </lineage>
</organism>
<dbReference type="InterPro" id="IPR004358">
    <property type="entry name" value="Sig_transdc_His_kin-like_C"/>
</dbReference>
<dbReference type="AlphaFoldDB" id="A0A243WAN6"/>
<evidence type="ECO:0000256" key="6">
    <source>
        <dbReference type="SAM" id="Coils"/>
    </source>
</evidence>